<name>A0A0F9RPK0_9ZZZZ</name>
<keyword evidence="1" id="KW-1133">Transmembrane helix</keyword>
<protein>
    <submittedName>
        <fullName evidence="2">Uncharacterized protein</fullName>
    </submittedName>
</protein>
<reference evidence="2" key="1">
    <citation type="journal article" date="2015" name="Nature">
        <title>Complex archaea that bridge the gap between prokaryotes and eukaryotes.</title>
        <authorList>
            <person name="Spang A."/>
            <person name="Saw J.H."/>
            <person name="Jorgensen S.L."/>
            <person name="Zaremba-Niedzwiedzka K."/>
            <person name="Martijn J."/>
            <person name="Lind A.E."/>
            <person name="van Eijk R."/>
            <person name="Schleper C."/>
            <person name="Guy L."/>
            <person name="Ettema T.J."/>
        </authorList>
    </citation>
    <scope>NUCLEOTIDE SEQUENCE</scope>
</reference>
<gene>
    <name evidence="2" type="ORF">LCGC14_0947780</name>
</gene>
<organism evidence="2">
    <name type="scientific">marine sediment metagenome</name>
    <dbReference type="NCBI Taxonomy" id="412755"/>
    <lineage>
        <taxon>unclassified sequences</taxon>
        <taxon>metagenomes</taxon>
        <taxon>ecological metagenomes</taxon>
    </lineage>
</organism>
<dbReference type="EMBL" id="LAZR01003354">
    <property type="protein sequence ID" value="KKN19233.1"/>
    <property type="molecule type" value="Genomic_DNA"/>
</dbReference>
<proteinExistence type="predicted"/>
<keyword evidence="1" id="KW-0472">Membrane</keyword>
<comment type="caution">
    <text evidence="2">The sequence shown here is derived from an EMBL/GenBank/DDBJ whole genome shotgun (WGS) entry which is preliminary data.</text>
</comment>
<sequence length="73" mass="8154">MDLESLSKTVEYMKNKVDMIVSAIVGDPTDESKPGLLIRLDRIERFNAALKWVLALFGSAFAMIIAALVIKWV</sequence>
<accession>A0A0F9RPK0</accession>
<keyword evidence="1" id="KW-0812">Transmembrane</keyword>
<evidence type="ECO:0000256" key="1">
    <source>
        <dbReference type="SAM" id="Phobius"/>
    </source>
</evidence>
<feature type="transmembrane region" description="Helical" evidence="1">
    <location>
        <begin position="49"/>
        <end position="70"/>
    </location>
</feature>
<evidence type="ECO:0000313" key="2">
    <source>
        <dbReference type="EMBL" id="KKN19233.1"/>
    </source>
</evidence>
<dbReference type="AlphaFoldDB" id="A0A0F9RPK0"/>